<comment type="caution">
    <text evidence="1">The sequence shown here is derived from an EMBL/GenBank/DDBJ whole genome shotgun (WGS) entry which is preliminary data.</text>
</comment>
<protein>
    <submittedName>
        <fullName evidence="1">Uncharacterized protein</fullName>
    </submittedName>
</protein>
<gene>
    <name evidence="1" type="ORF">M9H77_23613</name>
</gene>
<evidence type="ECO:0000313" key="1">
    <source>
        <dbReference type="EMBL" id="KAI5664290.1"/>
    </source>
</evidence>
<dbReference type="Proteomes" id="UP001060085">
    <property type="component" value="Linkage Group LG05"/>
</dbReference>
<accession>A0ACC0AVB3</accession>
<proteinExistence type="predicted"/>
<keyword evidence="2" id="KW-1185">Reference proteome</keyword>
<name>A0ACC0AVB3_CATRO</name>
<organism evidence="1 2">
    <name type="scientific">Catharanthus roseus</name>
    <name type="common">Madagascar periwinkle</name>
    <name type="synonym">Vinca rosea</name>
    <dbReference type="NCBI Taxonomy" id="4058"/>
    <lineage>
        <taxon>Eukaryota</taxon>
        <taxon>Viridiplantae</taxon>
        <taxon>Streptophyta</taxon>
        <taxon>Embryophyta</taxon>
        <taxon>Tracheophyta</taxon>
        <taxon>Spermatophyta</taxon>
        <taxon>Magnoliopsida</taxon>
        <taxon>eudicotyledons</taxon>
        <taxon>Gunneridae</taxon>
        <taxon>Pentapetalae</taxon>
        <taxon>asterids</taxon>
        <taxon>lamiids</taxon>
        <taxon>Gentianales</taxon>
        <taxon>Apocynaceae</taxon>
        <taxon>Rauvolfioideae</taxon>
        <taxon>Vinceae</taxon>
        <taxon>Catharanthinae</taxon>
        <taxon>Catharanthus</taxon>
    </lineage>
</organism>
<dbReference type="EMBL" id="CM044705">
    <property type="protein sequence ID" value="KAI5664290.1"/>
    <property type="molecule type" value="Genomic_DNA"/>
</dbReference>
<sequence>MHCFRERIQSPNGRYTSLLKHCLFFSLWLRDLVGQASLVSSLLDPVRVVTDRRWWLHTGERGQSLFEQPLMIDSLPPELASFLPMISPRANLTAVASGLAWKEMRHPYLSRSLAYLFFSKWMMNGSEIGFTLQLQIGSLSLRESRLDEGDIKILRAWYSASFWDLSSYYSVTHFVRCRESNQNAAESNKYRALKVPGSCRRGLYLMPMEAVSKDEYAHLPMT</sequence>
<evidence type="ECO:0000313" key="2">
    <source>
        <dbReference type="Proteomes" id="UP001060085"/>
    </source>
</evidence>
<reference evidence="2" key="1">
    <citation type="journal article" date="2023" name="Nat. Plants">
        <title>Single-cell RNA sequencing provides a high-resolution roadmap for understanding the multicellular compartmentation of specialized metabolism.</title>
        <authorList>
            <person name="Sun S."/>
            <person name="Shen X."/>
            <person name="Li Y."/>
            <person name="Li Y."/>
            <person name="Wang S."/>
            <person name="Li R."/>
            <person name="Zhang H."/>
            <person name="Shen G."/>
            <person name="Guo B."/>
            <person name="Wei J."/>
            <person name="Xu J."/>
            <person name="St-Pierre B."/>
            <person name="Chen S."/>
            <person name="Sun C."/>
        </authorList>
    </citation>
    <scope>NUCLEOTIDE SEQUENCE [LARGE SCALE GENOMIC DNA]</scope>
</reference>